<protein>
    <submittedName>
        <fullName evidence="1">Uncharacterized protein</fullName>
    </submittedName>
</protein>
<dbReference type="AlphaFoldDB" id="A0AAE0CAQ1"/>
<evidence type="ECO:0000313" key="2">
    <source>
        <dbReference type="Proteomes" id="UP001190700"/>
    </source>
</evidence>
<proteinExistence type="predicted"/>
<name>A0AAE0CAQ1_9CHLO</name>
<dbReference type="EMBL" id="LGRX02026352">
    <property type="protein sequence ID" value="KAK3250994.1"/>
    <property type="molecule type" value="Genomic_DNA"/>
</dbReference>
<accession>A0AAE0CAQ1</accession>
<sequence>MARAAAIDVFTVTFIFTSFIRESSLVILASFSTVSSLNFLLMRTPKQPSKLSWYTKRRQEMAFAVLLEASTMKVVQRKVICFMQVLNSTALCNKLSVCLRYGWQYAKNSIENMATTVE</sequence>
<dbReference type="Proteomes" id="UP001190700">
    <property type="component" value="Unassembled WGS sequence"/>
</dbReference>
<keyword evidence="2" id="KW-1185">Reference proteome</keyword>
<evidence type="ECO:0000313" key="1">
    <source>
        <dbReference type="EMBL" id="KAK3250994.1"/>
    </source>
</evidence>
<gene>
    <name evidence="1" type="ORF">CYMTET_39660</name>
</gene>
<comment type="caution">
    <text evidence="1">The sequence shown here is derived from an EMBL/GenBank/DDBJ whole genome shotgun (WGS) entry which is preliminary data.</text>
</comment>
<reference evidence="1 2" key="1">
    <citation type="journal article" date="2015" name="Genome Biol. Evol.">
        <title>Comparative Genomics of a Bacterivorous Green Alga Reveals Evolutionary Causalities and Consequences of Phago-Mixotrophic Mode of Nutrition.</title>
        <authorList>
            <person name="Burns J.A."/>
            <person name="Paasch A."/>
            <person name="Narechania A."/>
            <person name="Kim E."/>
        </authorList>
    </citation>
    <scope>NUCLEOTIDE SEQUENCE [LARGE SCALE GENOMIC DNA]</scope>
    <source>
        <strain evidence="1 2">PLY_AMNH</strain>
    </source>
</reference>
<organism evidence="1 2">
    <name type="scientific">Cymbomonas tetramitiformis</name>
    <dbReference type="NCBI Taxonomy" id="36881"/>
    <lineage>
        <taxon>Eukaryota</taxon>
        <taxon>Viridiplantae</taxon>
        <taxon>Chlorophyta</taxon>
        <taxon>Pyramimonadophyceae</taxon>
        <taxon>Pyramimonadales</taxon>
        <taxon>Pyramimonadaceae</taxon>
        <taxon>Cymbomonas</taxon>
    </lineage>
</organism>